<name>A0A8T4H6C5_9SPHI</name>
<dbReference type="Proteomes" id="UP000679691">
    <property type="component" value="Unassembled WGS sequence"/>
</dbReference>
<reference evidence="1" key="1">
    <citation type="submission" date="2021-03" db="EMBL/GenBank/DDBJ databases">
        <authorList>
            <person name="Lu T."/>
            <person name="Wang Q."/>
            <person name="Han X."/>
        </authorList>
    </citation>
    <scope>NUCLEOTIDE SEQUENCE</scope>
    <source>
        <strain evidence="1">WQ 2009</strain>
    </source>
</reference>
<organism evidence="1 2">
    <name type="scientific">Rhinopithecimicrobium faecis</name>
    <dbReference type="NCBI Taxonomy" id="2820698"/>
    <lineage>
        <taxon>Bacteria</taxon>
        <taxon>Pseudomonadati</taxon>
        <taxon>Bacteroidota</taxon>
        <taxon>Sphingobacteriia</taxon>
        <taxon>Sphingobacteriales</taxon>
        <taxon>Sphingobacteriaceae</taxon>
        <taxon>Rhinopithecimicrobium</taxon>
    </lineage>
</organism>
<evidence type="ECO:0000313" key="1">
    <source>
        <dbReference type="EMBL" id="MBP3942602.1"/>
    </source>
</evidence>
<accession>A0A8T4H6C5</accession>
<comment type="caution">
    <text evidence="1">The sequence shown here is derived from an EMBL/GenBank/DDBJ whole genome shotgun (WGS) entry which is preliminary data.</text>
</comment>
<dbReference type="AlphaFoldDB" id="A0A8T4H6C5"/>
<gene>
    <name evidence="1" type="ORF">J5U18_03315</name>
</gene>
<keyword evidence="2" id="KW-1185">Reference proteome</keyword>
<evidence type="ECO:0000313" key="2">
    <source>
        <dbReference type="Proteomes" id="UP000679691"/>
    </source>
</evidence>
<sequence>MEKLITDLVEKAGLSPEMAQKALPVVLNFVKDKLPAGLSEHAEDLLQGKMDLSTIIAQLTQGGGAEGGLGGMFDKVKDIFGGDQK</sequence>
<dbReference type="RefSeq" id="WP_353546085.1">
    <property type="nucleotide sequence ID" value="NZ_JAGKSB010000003.1"/>
</dbReference>
<dbReference type="EMBL" id="JAGKSB010000003">
    <property type="protein sequence ID" value="MBP3942602.1"/>
    <property type="molecule type" value="Genomic_DNA"/>
</dbReference>
<protein>
    <recommendedName>
        <fullName evidence="3">DUF2267 domain-containing protein</fullName>
    </recommendedName>
</protein>
<evidence type="ECO:0008006" key="3">
    <source>
        <dbReference type="Google" id="ProtNLM"/>
    </source>
</evidence>
<proteinExistence type="predicted"/>